<reference evidence="1" key="1">
    <citation type="submission" date="2021-03" db="EMBL/GenBank/DDBJ databases">
        <title>Draft genome sequence of rust myrtle Austropuccinia psidii MF-1, a brazilian biotype.</title>
        <authorList>
            <person name="Quecine M.C."/>
            <person name="Pachon D.M.R."/>
            <person name="Bonatelli M.L."/>
            <person name="Correr F.H."/>
            <person name="Franceschini L.M."/>
            <person name="Leite T.F."/>
            <person name="Margarido G.R.A."/>
            <person name="Almeida C.A."/>
            <person name="Ferrarezi J.A."/>
            <person name="Labate C.A."/>
        </authorList>
    </citation>
    <scope>NUCLEOTIDE SEQUENCE</scope>
    <source>
        <strain evidence="1">MF-1</strain>
    </source>
</reference>
<accession>A0A9Q3JJK3</accession>
<proteinExistence type="predicted"/>
<protein>
    <recommendedName>
        <fullName evidence="3">CCHC-type domain-containing protein</fullName>
    </recommendedName>
</protein>
<name>A0A9Q3JJK3_9BASI</name>
<comment type="caution">
    <text evidence="1">The sequence shown here is derived from an EMBL/GenBank/DDBJ whole genome shotgun (WGS) entry which is preliminary data.</text>
</comment>
<dbReference type="EMBL" id="AVOT02073842">
    <property type="protein sequence ID" value="MBW0563171.1"/>
    <property type="molecule type" value="Genomic_DNA"/>
</dbReference>
<evidence type="ECO:0008006" key="3">
    <source>
        <dbReference type="Google" id="ProtNLM"/>
    </source>
</evidence>
<sequence length="110" mass="12678">MWRRTRTAIKYSCVETCSTEDYINAMEDIINKTRIGKTWIRNPMESKIIPKIVKEDKKPVLKCHKCGITSHLANNCIKKTKINEVQVIEDVQCAGQKEESDRYSAVSEDT</sequence>
<dbReference type="Proteomes" id="UP000765509">
    <property type="component" value="Unassembled WGS sequence"/>
</dbReference>
<keyword evidence="2" id="KW-1185">Reference proteome</keyword>
<evidence type="ECO:0000313" key="1">
    <source>
        <dbReference type="EMBL" id="MBW0563171.1"/>
    </source>
</evidence>
<evidence type="ECO:0000313" key="2">
    <source>
        <dbReference type="Proteomes" id="UP000765509"/>
    </source>
</evidence>
<organism evidence="1 2">
    <name type="scientific">Austropuccinia psidii MF-1</name>
    <dbReference type="NCBI Taxonomy" id="1389203"/>
    <lineage>
        <taxon>Eukaryota</taxon>
        <taxon>Fungi</taxon>
        <taxon>Dikarya</taxon>
        <taxon>Basidiomycota</taxon>
        <taxon>Pucciniomycotina</taxon>
        <taxon>Pucciniomycetes</taxon>
        <taxon>Pucciniales</taxon>
        <taxon>Sphaerophragmiaceae</taxon>
        <taxon>Austropuccinia</taxon>
    </lineage>
</organism>
<gene>
    <name evidence="1" type="ORF">O181_102886</name>
</gene>
<dbReference type="AlphaFoldDB" id="A0A9Q3JJK3"/>